<sequence>MELSINNTVAVYGVDSAVHAFDALQISGAVGFLLIVLTAVLSSHVQRHFTWLSFCISWIISCISYALLVLTGNGLKHTPVFELCVAQAALIYGAPVLTSCTTFSLAFYMYTHVKASLADASLNGDTFWLVLGPYLIWLGFIIGVLTSGIMQPSLVRKALNYCDIDSPIPSKASALVVAISAVGVVTISVFVAVRLYRNRRSLGHDTLYVTAAIRVILFGLVGFLGFVVSAVYIITWDQGPVFDIILALVPNFGVVIFGSQADILHAWMALLNFRKHCHCYIAIPSLRNTGSAAGKSPLRRAESTPLRVLHSDQ</sequence>
<accession>A0AA39JV40</accession>
<feature type="transmembrane region" description="Helical" evidence="2">
    <location>
        <begin position="131"/>
        <end position="154"/>
    </location>
</feature>
<reference evidence="3" key="1">
    <citation type="submission" date="2023-06" db="EMBL/GenBank/DDBJ databases">
        <authorList>
            <consortium name="Lawrence Berkeley National Laboratory"/>
            <person name="Ahrendt S."/>
            <person name="Sahu N."/>
            <person name="Indic B."/>
            <person name="Wong-Bajracharya J."/>
            <person name="Merenyi Z."/>
            <person name="Ke H.-M."/>
            <person name="Monk M."/>
            <person name="Kocsube S."/>
            <person name="Drula E."/>
            <person name="Lipzen A."/>
            <person name="Balint B."/>
            <person name="Henrissat B."/>
            <person name="Andreopoulos B."/>
            <person name="Martin F.M."/>
            <person name="Harder C.B."/>
            <person name="Rigling D."/>
            <person name="Ford K.L."/>
            <person name="Foster G.D."/>
            <person name="Pangilinan J."/>
            <person name="Papanicolaou A."/>
            <person name="Barry K."/>
            <person name="LaButti K."/>
            <person name="Viragh M."/>
            <person name="Koriabine M."/>
            <person name="Yan M."/>
            <person name="Riley R."/>
            <person name="Champramary S."/>
            <person name="Plett K.L."/>
            <person name="Tsai I.J."/>
            <person name="Slot J."/>
            <person name="Sipos G."/>
            <person name="Plett J."/>
            <person name="Nagy L.G."/>
            <person name="Grigoriev I.V."/>
        </authorList>
    </citation>
    <scope>NUCLEOTIDE SEQUENCE</scope>
    <source>
        <strain evidence="3">FPL87.14</strain>
    </source>
</reference>
<feature type="region of interest" description="Disordered" evidence="1">
    <location>
        <begin position="291"/>
        <end position="313"/>
    </location>
</feature>
<organism evidence="3 4">
    <name type="scientific">Armillaria borealis</name>
    <dbReference type="NCBI Taxonomy" id="47425"/>
    <lineage>
        <taxon>Eukaryota</taxon>
        <taxon>Fungi</taxon>
        <taxon>Dikarya</taxon>
        <taxon>Basidiomycota</taxon>
        <taxon>Agaricomycotina</taxon>
        <taxon>Agaricomycetes</taxon>
        <taxon>Agaricomycetidae</taxon>
        <taxon>Agaricales</taxon>
        <taxon>Marasmiineae</taxon>
        <taxon>Physalacriaceae</taxon>
        <taxon>Armillaria</taxon>
    </lineage>
</organism>
<keyword evidence="4" id="KW-1185">Reference proteome</keyword>
<dbReference type="EMBL" id="JAUEPT010000012">
    <property type="protein sequence ID" value="KAK0447133.1"/>
    <property type="molecule type" value="Genomic_DNA"/>
</dbReference>
<evidence type="ECO:0000256" key="2">
    <source>
        <dbReference type="SAM" id="Phobius"/>
    </source>
</evidence>
<feature type="transmembrane region" description="Helical" evidence="2">
    <location>
        <begin position="174"/>
        <end position="196"/>
    </location>
</feature>
<comment type="caution">
    <text evidence="3">The sequence shown here is derived from an EMBL/GenBank/DDBJ whole genome shotgun (WGS) entry which is preliminary data.</text>
</comment>
<keyword evidence="2" id="KW-1133">Transmembrane helix</keyword>
<keyword evidence="2" id="KW-0472">Membrane</keyword>
<evidence type="ECO:0000256" key="1">
    <source>
        <dbReference type="SAM" id="MobiDB-lite"/>
    </source>
</evidence>
<evidence type="ECO:0000313" key="4">
    <source>
        <dbReference type="Proteomes" id="UP001175226"/>
    </source>
</evidence>
<feature type="transmembrane region" description="Helical" evidence="2">
    <location>
        <begin position="49"/>
        <end position="70"/>
    </location>
</feature>
<feature type="transmembrane region" description="Helical" evidence="2">
    <location>
        <begin position="240"/>
        <end position="258"/>
    </location>
</feature>
<evidence type="ECO:0000313" key="3">
    <source>
        <dbReference type="EMBL" id="KAK0447133.1"/>
    </source>
</evidence>
<dbReference type="Proteomes" id="UP001175226">
    <property type="component" value="Unassembled WGS sequence"/>
</dbReference>
<proteinExistence type="predicted"/>
<keyword evidence="2" id="KW-0812">Transmembrane</keyword>
<feature type="transmembrane region" description="Helical" evidence="2">
    <location>
        <begin position="23"/>
        <end position="42"/>
    </location>
</feature>
<name>A0AA39JV40_9AGAR</name>
<dbReference type="AlphaFoldDB" id="A0AA39JV40"/>
<protein>
    <submittedName>
        <fullName evidence="3">Uncharacterized protein</fullName>
    </submittedName>
</protein>
<feature type="transmembrane region" description="Helical" evidence="2">
    <location>
        <begin position="90"/>
        <end position="110"/>
    </location>
</feature>
<gene>
    <name evidence="3" type="ORF">EV421DRAFT_2017442</name>
</gene>
<feature type="transmembrane region" description="Helical" evidence="2">
    <location>
        <begin position="208"/>
        <end position="234"/>
    </location>
</feature>